<evidence type="ECO:0000259" key="1">
    <source>
        <dbReference type="Pfam" id="PF13960"/>
    </source>
</evidence>
<organism evidence="2 3">
    <name type="scientific">Dipteronia dyeriana</name>
    <dbReference type="NCBI Taxonomy" id="168575"/>
    <lineage>
        <taxon>Eukaryota</taxon>
        <taxon>Viridiplantae</taxon>
        <taxon>Streptophyta</taxon>
        <taxon>Embryophyta</taxon>
        <taxon>Tracheophyta</taxon>
        <taxon>Spermatophyta</taxon>
        <taxon>Magnoliopsida</taxon>
        <taxon>eudicotyledons</taxon>
        <taxon>Gunneridae</taxon>
        <taxon>Pentapetalae</taxon>
        <taxon>rosids</taxon>
        <taxon>malvids</taxon>
        <taxon>Sapindales</taxon>
        <taxon>Sapindaceae</taxon>
        <taxon>Hippocastanoideae</taxon>
        <taxon>Acereae</taxon>
        <taxon>Dipteronia</taxon>
    </lineage>
</organism>
<comment type="caution">
    <text evidence="2">The sequence shown here is derived from an EMBL/GenBank/DDBJ whole genome shotgun (WGS) entry which is preliminary data.</text>
</comment>
<reference evidence="2" key="1">
    <citation type="journal article" date="2023" name="Plant J.">
        <title>Genome sequences and population genomics provide insights into the demographic history, inbreeding, and mutation load of two 'living fossil' tree species of Dipteronia.</title>
        <authorList>
            <person name="Feng Y."/>
            <person name="Comes H.P."/>
            <person name="Chen J."/>
            <person name="Zhu S."/>
            <person name="Lu R."/>
            <person name="Zhang X."/>
            <person name="Li P."/>
            <person name="Qiu J."/>
            <person name="Olsen K.M."/>
            <person name="Qiu Y."/>
        </authorList>
    </citation>
    <scope>NUCLEOTIDE SEQUENCE</scope>
    <source>
        <strain evidence="2">KIB01</strain>
    </source>
</reference>
<dbReference type="InterPro" id="IPR025452">
    <property type="entry name" value="DUF4218"/>
</dbReference>
<accession>A0AAD9XQI2</accession>
<dbReference type="PANTHER" id="PTHR10775:SF177">
    <property type="entry name" value="TNP2, PARTIAL"/>
    <property type="match status" value="1"/>
</dbReference>
<gene>
    <name evidence="2" type="ORF">Ddye_001777</name>
</gene>
<evidence type="ECO:0000313" key="3">
    <source>
        <dbReference type="Proteomes" id="UP001280121"/>
    </source>
</evidence>
<dbReference type="EMBL" id="JANJYI010000001">
    <property type="protein sequence ID" value="KAK2663203.1"/>
    <property type="molecule type" value="Genomic_DNA"/>
</dbReference>
<dbReference type="InterPro" id="IPR004242">
    <property type="entry name" value="Transposase_21"/>
</dbReference>
<name>A0AAD9XQI2_9ROSI</name>
<dbReference type="Pfam" id="PF02992">
    <property type="entry name" value="Transposase_21"/>
    <property type="match status" value="1"/>
</dbReference>
<evidence type="ECO:0000313" key="2">
    <source>
        <dbReference type="EMBL" id="KAK2663203.1"/>
    </source>
</evidence>
<feature type="domain" description="DUF4218" evidence="1">
    <location>
        <begin position="166"/>
        <end position="231"/>
    </location>
</feature>
<dbReference type="Pfam" id="PF13960">
    <property type="entry name" value="DUF4218"/>
    <property type="match status" value="1"/>
</dbReference>
<dbReference type="Proteomes" id="UP001280121">
    <property type="component" value="Unassembled WGS sequence"/>
</dbReference>
<protein>
    <recommendedName>
        <fullName evidence="1">DUF4218 domain-containing protein</fullName>
    </recommendedName>
</protein>
<sequence length="351" mass="41240">MAPGRRLSIFTMVDSSGDDTSDTNCEGKKRKGRGVTRGLKSRQNFQLHAAVIWTINDFPAYGDLSGWSTKGYMACPVCNEYTSSRKLRSKICYMGHRRFLPMNHPWRWSRKYNGDTEHRKTPTMRKGEAIVQQLQYVRNVKFGKNVNNPDRKRKHSPNELNWTKKICAKTLNVQDLKKLEEGIVLILCKLEKKFPPSFFDVMVHLVVHLPYEAKLVGPVGYSWMYLIESKHYRQLQQESNLNLIERHQKEFAKWFAQLTYRDVPEIEEEVEEQEEIVKTKILDIEEEEDLEDHQFHREDVEAQTLDPDVVFSNQNDEIDDIDNVNEDETLIYYNNDDEEMVQNNDDSDIDV</sequence>
<proteinExistence type="predicted"/>
<keyword evidence="3" id="KW-1185">Reference proteome</keyword>
<dbReference type="AlphaFoldDB" id="A0AAD9XQI2"/>
<dbReference type="PANTHER" id="PTHR10775">
    <property type="entry name" value="OS08G0208400 PROTEIN"/>
    <property type="match status" value="1"/>
</dbReference>